<keyword evidence="2" id="KW-1185">Reference proteome</keyword>
<dbReference type="EMBL" id="KV417495">
    <property type="protein sequence ID" value="KZP30136.1"/>
    <property type="molecule type" value="Genomic_DNA"/>
</dbReference>
<organism evidence="1 2">
    <name type="scientific">Athelia psychrophila</name>
    <dbReference type="NCBI Taxonomy" id="1759441"/>
    <lineage>
        <taxon>Eukaryota</taxon>
        <taxon>Fungi</taxon>
        <taxon>Dikarya</taxon>
        <taxon>Basidiomycota</taxon>
        <taxon>Agaricomycotina</taxon>
        <taxon>Agaricomycetes</taxon>
        <taxon>Agaricomycetidae</taxon>
        <taxon>Atheliales</taxon>
        <taxon>Atheliaceae</taxon>
        <taxon>Athelia</taxon>
    </lineage>
</organism>
<sequence>MYRSAFSWEEGGEWWRKKHGVAAAQVAVVQREPKIRHYLRGLQDHRPSQAFHRSLATLHQSSPAVPELFRLPNFGH</sequence>
<protein>
    <submittedName>
        <fullName evidence="1">Uncharacterized protein</fullName>
    </submittedName>
</protein>
<gene>
    <name evidence="1" type="ORF">FIBSPDRAFT_850852</name>
</gene>
<evidence type="ECO:0000313" key="2">
    <source>
        <dbReference type="Proteomes" id="UP000076532"/>
    </source>
</evidence>
<reference evidence="1 2" key="1">
    <citation type="journal article" date="2016" name="Mol. Biol. Evol.">
        <title>Comparative Genomics of Early-Diverging Mushroom-Forming Fungi Provides Insights into the Origins of Lignocellulose Decay Capabilities.</title>
        <authorList>
            <person name="Nagy L.G."/>
            <person name="Riley R."/>
            <person name="Tritt A."/>
            <person name="Adam C."/>
            <person name="Daum C."/>
            <person name="Floudas D."/>
            <person name="Sun H."/>
            <person name="Yadav J.S."/>
            <person name="Pangilinan J."/>
            <person name="Larsson K.H."/>
            <person name="Matsuura K."/>
            <person name="Barry K."/>
            <person name="Labutti K."/>
            <person name="Kuo R."/>
            <person name="Ohm R.A."/>
            <person name="Bhattacharya S.S."/>
            <person name="Shirouzu T."/>
            <person name="Yoshinaga Y."/>
            <person name="Martin F.M."/>
            <person name="Grigoriev I.V."/>
            <person name="Hibbett D.S."/>
        </authorList>
    </citation>
    <scope>NUCLEOTIDE SEQUENCE [LARGE SCALE GENOMIC DNA]</scope>
    <source>
        <strain evidence="1 2">CBS 109695</strain>
    </source>
</reference>
<name>A0A166T352_9AGAM</name>
<proteinExistence type="predicted"/>
<dbReference type="AlphaFoldDB" id="A0A166T352"/>
<accession>A0A166T352</accession>
<dbReference type="Proteomes" id="UP000076532">
    <property type="component" value="Unassembled WGS sequence"/>
</dbReference>
<evidence type="ECO:0000313" key="1">
    <source>
        <dbReference type="EMBL" id="KZP30136.1"/>
    </source>
</evidence>